<evidence type="ECO:0000313" key="1">
    <source>
        <dbReference type="EMBL" id="CAD7228571.1"/>
    </source>
</evidence>
<sequence>MCSQTLYPLLWQAYSVPSVLESATGLQQETFLAELSSPLAWWTKQGGWSPPSSTFGSWTTRRQHRGPSRQCAGRFEHHFRGWGSNAMTVSVNWCLSIINQKTFRGPWTSSGLSCQMFESWRRKNINSWAPHCPMAAIAPPPPLLDWPPFLVDRPPPLFDRSPPLFDWPPPSFDWPPPLFDWPHPSLDWPPPLFDRPPPLFDRSPALFDRPPPLFDRPPALFDRPPPLFDRSPALFDRPLTLFDRSPALFDRPPTLFDRAPALFDRPPPLFDRPPPLFDRPPPLFDRPPPLFDRPPPLLDRYFRQTWSGGKGRLTRTPNTLRPRQDDEVGVMDWRDDPRRNWKLCPHQKKLYLVASFNDEHCSAKEVIDDITQRQTEKGSYQGVTDNPPDGAMMYSVICQLKGGDKLCQVYPKQARTKIGAEVDNKEETVIEITLPADKQDDFVTNCTCELALNCVGATGTLGPLVLDALTHCRRWSETACGSWFPELLEMAKQRFPPWVAVYAAYSTISSFFGVSLLLCAFMAAAIL</sequence>
<name>A0A7R8ZR67_9CRUS</name>
<dbReference type="EMBL" id="OB661598">
    <property type="protein sequence ID" value="CAD7228571.1"/>
    <property type="molecule type" value="Genomic_DNA"/>
</dbReference>
<protein>
    <submittedName>
        <fullName evidence="1">Uncharacterized protein</fullName>
    </submittedName>
</protein>
<gene>
    <name evidence="1" type="ORF">CTOB1V02_LOCUS6452</name>
</gene>
<accession>A0A7R8ZR67</accession>
<reference evidence="1" key="1">
    <citation type="submission" date="2020-11" db="EMBL/GenBank/DDBJ databases">
        <authorList>
            <person name="Tran Van P."/>
        </authorList>
    </citation>
    <scope>NUCLEOTIDE SEQUENCE</scope>
</reference>
<dbReference type="AlphaFoldDB" id="A0A7R8ZR67"/>
<organism evidence="1">
    <name type="scientific">Cyprideis torosa</name>
    <dbReference type="NCBI Taxonomy" id="163714"/>
    <lineage>
        <taxon>Eukaryota</taxon>
        <taxon>Metazoa</taxon>
        <taxon>Ecdysozoa</taxon>
        <taxon>Arthropoda</taxon>
        <taxon>Crustacea</taxon>
        <taxon>Oligostraca</taxon>
        <taxon>Ostracoda</taxon>
        <taxon>Podocopa</taxon>
        <taxon>Podocopida</taxon>
        <taxon>Cytherocopina</taxon>
        <taxon>Cytheroidea</taxon>
        <taxon>Cytherideidae</taxon>
        <taxon>Cyprideis</taxon>
    </lineage>
</organism>
<proteinExistence type="predicted"/>